<reference evidence="3" key="1">
    <citation type="submission" date="2017-02" db="EMBL/GenBank/DDBJ databases">
        <authorList>
            <person name="Varghese N."/>
            <person name="Submissions S."/>
        </authorList>
    </citation>
    <scope>NUCLEOTIDE SEQUENCE [LARGE SCALE GENOMIC DNA]</scope>
    <source>
        <strain evidence="3">ATCC 35199</strain>
    </source>
</reference>
<evidence type="ECO:0000313" key="2">
    <source>
        <dbReference type="EMBL" id="SKB40838.1"/>
    </source>
</evidence>
<sequence>MKKITESRKNLRVNKGIATQCGTYYVDDNLIEANPPIDLVMLNISEGGIGIVSRKEFRPGSVLIFNVDFGLESYKVMAKVIWTSEKEDGYASGLEFISIPYALKEALSMYENLV</sequence>
<dbReference type="GO" id="GO:0035438">
    <property type="term" value="F:cyclic-di-GMP binding"/>
    <property type="evidence" value="ECO:0007669"/>
    <property type="project" value="InterPro"/>
</dbReference>
<keyword evidence="3" id="KW-1185">Reference proteome</keyword>
<dbReference type="RefSeq" id="WP_079589228.1">
    <property type="nucleotide sequence ID" value="NZ_FUYN01000002.1"/>
</dbReference>
<proteinExistence type="predicted"/>
<dbReference type="Proteomes" id="UP000243406">
    <property type="component" value="Unassembled WGS sequence"/>
</dbReference>
<evidence type="ECO:0000313" key="3">
    <source>
        <dbReference type="Proteomes" id="UP000243406"/>
    </source>
</evidence>
<accession>A0A1T5B0Q2</accession>
<protein>
    <submittedName>
        <fullName evidence="2">PilZ domain-containing protein</fullName>
    </submittedName>
</protein>
<evidence type="ECO:0000259" key="1">
    <source>
        <dbReference type="Pfam" id="PF07238"/>
    </source>
</evidence>
<organism evidence="2 3">
    <name type="scientific">Acetoanaerobium noterae</name>
    <dbReference type="NCBI Taxonomy" id="745369"/>
    <lineage>
        <taxon>Bacteria</taxon>
        <taxon>Bacillati</taxon>
        <taxon>Bacillota</taxon>
        <taxon>Clostridia</taxon>
        <taxon>Peptostreptococcales</taxon>
        <taxon>Filifactoraceae</taxon>
        <taxon>Acetoanaerobium</taxon>
    </lineage>
</organism>
<dbReference type="AlphaFoldDB" id="A0A1T5B0Q2"/>
<dbReference type="EMBL" id="FUYN01000002">
    <property type="protein sequence ID" value="SKB40838.1"/>
    <property type="molecule type" value="Genomic_DNA"/>
</dbReference>
<feature type="domain" description="PilZ" evidence="1">
    <location>
        <begin position="31"/>
        <end position="107"/>
    </location>
</feature>
<dbReference type="Pfam" id="PF07238">
    <property type="entry name" value="PilZ"/>
    <property type="match status" value="1"/>
</dbReference>
<dbReference type="InterPro" id="IPR009875">
    <property type="entry name" value="PilZ_domain"/>
</dbReference>
<gene>
    <name evidence="2" type="ORF">SAMN02745120_1340</name>
</gene>
<name>A0A1T5B0Q2_9FIRM</name>
<dbReference type="OrthoDB" id="2087322at2"/>
<dbReference type="Gene3D" id="2.40.10.220">
    <property type="entry name" value="predicted glycosyltransferase like domains"/>
    <property type="match status" value="1"/>
</dbReference>